<keyword evidence="1" id="KW-1185">Reference proteome</keyword>
<evidence type="ECO:0000313" key="1">
    <source>
        <dbReference type="Proteomes" id="UP000515152"/>
    </source>
</evidence>
<dbReference type="RefSeq" id="XP_031424544.2">
    <property type="nucleotide sequence ID" value="XM_031568684.2"/>
</dbReference>
<dbReference type="CTD" id="56964"/>
<dbReference type="KEGG" id="char:116220705"/>
<proteinExistence type="predicted"/>
<sequence>MESLSVQDSSTAYVSKVPGSTNCLAYSEDGTYIFLGHAHGLSVIDTTSYTCEGLWKESDVEITSIQSTCLGSSVHLLSTVDDMGVSRLFVFHSQCSLHLINVINKTDDINKRKVCLKFEVSRGGDYGAATMSCNSCIWMEVYRLPKEQWLKDHTSDTHSQSPPGLPGPTLLMKITAPKIQRVANPTNGFEIPQTKVRGGQRACLGTGSPDLQPPMRGGGCYVPQHVPKAPGHQSREGKQYRDTYRLCTSHFLFEVPQVDEWKPPEGVPVAVCVWWSGGHNLLQYPLFTTSKDKDKSSLVKHAEAEAQADMVWSSADVIVCSAVSHNSRYLAVGLTSGFITVWDRHTGLLCATVPLPVDGALRTMCFMVLSPPMAPQDPLLPRAHLLVSSESGESHLITVEQEAVTHTERLVKK</sequence>
<dbReference type="InterPro" id="IPR006885">
    <property type="entry name" value="NADH_UbQ_FeS_4_mit-like"/>
</dbReference>
<organism evidence="1 2">
    <name type="scientific">Clupea harengus</name>
    <name type="common">Atlantic herring</name>
    <dbReference type="NCBI Taxonomy" id="7950"/>
    <lineage>
        <taxon>Eukaryota</taxon>
        <taxon>Metazoa</taxon>
        <taxon>Chordata</taxon>
        <taxon>Craniata</taxon>
        <taxon>Vertebrata</taxon>
        <taxon>Euteleostomi</taxon>
        <taxon>Actinopterygii</taxon>
        <taxon>Neopterygii</taxon>
        <taxon>Teleostei</taxon>
        <taxon>Clupei</taxon>
        <taxon>Clupeiformes</taxon>
        <taxon>Clupeoidei</taxon>
        <taxon>Clupeidae</taxon>
        <taxon>Clupea</taxon>
    </lineage>
</organism>
<dbReference type="AlphaFoldDB" id="A0A6P8FFT4"/>
<dbReference type="GeneID" id="116220705"/>
<dbReference type="PANTHER" id="PTHR12219:SF17">
    <property type="entry name" value="WD REPEAT-CONTAINING PROTEIN 93"/>
    <property type="match status" value="1"/>
</dbReference>
<dbReference type="GO" id="GO:0022900">
    <property type="term" value="P:electron transport chain"/>
    <property type="evidence" value="ECO:0007669"/>
    <property type="project" value="InterPro"/>
</dbReference>
<evidence type="ECO:0000313" key="2">
    <source>
        <dbReference type="RefSeq" id="XP_031424544.2"/>
    </source>
</evidence>
<gene>
    <name evidence="2" type="primary">wdr93</name>
</gene>
<name>A0A6P8FFT4_CLUHA</name>
<accession>A0A6P8FFT4</accession>
<dbReference type="OrthoDB" id="547231at2759"/>
<reference evidence="2" key="1">
    <citation type="submission" date="2025-08" db="UniProtKB">
        <authorList>
            <consortium name="RefSeq"/>
        </authorList>
    </citation>
    <scope>IDENTIFICATION</scope>
</reference>
<dbReference type="Proteomes" id="UP000515152">
    <property type="component" value="Chromosome 6"/>
</dbReference>
<dbReference type="InterPro" id="IPR049547">
    <property type="entry name" value="WDR93_beta-prop"/>
</dbReference>
<dbReference type="PANTHER" id="PTHR12219">
    <property type="entry name" value="NADH-UBIQUINONE OXIDOREDUCTASE"/>
    <property type="match status" value="1"/>
</dbReference>
<dbReference type="Pfam" id="PF21030">
    <property type="entry name" value="WDR93"/>
    <property type="match status" value="1"/>
</dbReference>
<protein>
    <submittedName>
        <fullName evidence="2">WD repeat-containing protein 93</fullName>
    </submittedName>
</protein>